<evidence type="ECO:0000256" key="1">
    <source>
        <dbReference type="SAM" id="MobiDB-lite"/>
    </source>
</evidence>
<feature type="transmembrane region" description="Helical" evidence="2">
    <location>
        <begin position="75"/>
        <end position="100"/>
    </location>
</feature>
<name>A0A5C7GQI7_9ROSI</name>
<keyword evidence="4" id="KW-1185">Reference proteome</keyword>
<keyword evidence="2" id="KW-0472">Membrane</keyword>
<protein>
    <recommendedName>
        <fullName evidence="5">RNase H type-1 domain-containing protein</fullName>
    </recommendedName>
</protein>
<accession>A0A5C7GQI7</accession>
<evidence type="ECO:0000313" key="3">
    <source>
        <dbReference type="EMBL" id="TXG46769.1"/>
    </source>
</evidence>
<comment type="caution">
    <text evidence="3">The sequence shown here is derived from an EMBL/GenBank/DDBJ whole genome shotgun (WGS) entry which is preliminary data.</text>
</comment>
<keyword evidence="2" id="KW-0812">Transmembrane</keyword>
<sequence length="589" mass="65266">MPPVTGALFNFNAMGGRSHGGADGSPQACFLCLEIEALSGHKFCFESDSKEAIGWVKDADFRNLLMVEFGVSFEFGCLGSVFGFAGFCVVSVVCGVFVVFSLLCFLAVVIAFLFGFVACVGLVACLPVPLLNQESVFPAKEISMESAKESRSLKLQAVNVGENHGIPENKRRVTVEDTDPSEDNRKFVDEVCIGPSSPQETVKGAAISRVHNEGVKLRKEKDRPLGRLMGLAKEISAMVVDNGPTTIRPQENVVYGPNGAGAKQSKKGNPIVPKRGKWKRWARDGAQWDNRVAADSQLGKRTQLECDDHVGKKVKVVTTDEVSGVCNFQWRDLFFGLTVTHLEYWKSDHIPLLVEVNLHAQLPAMVDTCRDRRFLFEECWVENVECTNLVKRVWARDTGGSDMDTVLDNAECGRASSYLWKSFICGLELLKAGSCWRIGDGASVSIYEDHWLPRPFTFKPFSSACLDHGSLVKDLLLPDGGWNVALIQESFWPEDANMILSLPRPQMAVPDSLMWHYDKLGPYSVMSGYHFGCNLSSSASSSRFSSSKSWWKFLWHMHIPVKVKNRRPRTQVNGKNLEDGNADTAMNNA</sequence>
<proteinExistence type="predicted"/>
<dbReference type="AlphaFoldDB" id="A0A5C7GQI7"/>
<dbReference type="EMBL" id="VAHF01000013">
    <property type="protein sequence ID" value="TXG46769.1"/>
    <property type="molecule type" value="Genomic_DNA"/>
</dbReference>
<keyword evidence="2" id="KW-1133">Transmembrane helix</keyword>
<organism evidence="3 4">
    <name type="scientific">Acer yangbiense</name>
    <dbReference type="NCBI Taxonomy" id="1000413"/>
    <lineage>
        <taxon>Eukaryota</taxon>
        <taxon>Viridiplantae</taxon>
        <taxon>Streptophyta</taxon>
        <taxon>Embryophyta</taxon>
        <taxon>Tracheophyta</taxon>
        <taxon>Spermatophyta</taxon>
        <taxon>Magnoliopsida</taxon>
        <taxon>eudicotyledons</taxon>
        <taxon>Gunneridae</taxon>
        <taxon>Pentapetalae</taxon>
        <taxon>rosids</taxon>
        <taxon>malvids</taxon>
        <taxon>Sapindales</taxon>
        <taxon>Sapindaceae</taxon>
        <taxon>Hippocastanoideae</taxon>
        <taxon>Acereae</taxon>
        <taxon>Acer</taxon>
    </lineage>
</organism>
<dbReference type="OrthoDB" id="1935929at2759"/>
<evidence type="ECO:0000256" key="2">
    <source>
        <dbReference type="SAM" id="Phobius"/>
    </source>
</evidence>
<reference evidence="4" key="1">
    <citation type="journal article" date="2019" name="Gigascience">
        <title>De novo genome assembly of the endangered Acer yangbiense, a plant species with extremely small populations endemic to Yunnan Province, China.</title>
        <authorList>
            <person name="Yang J."/>
            <person name="Wariss H.M."/>
            <person name="Tao L."/>
            <person name="Zhang R."/>
            <person name="Yun Q."/>
            <person name="Hollingsworth P."/>
            <person name="Dao Z."/>
            <person name="Luo G."/>
            <person name="Guo H."/>
            <person name="Ma Y."/>
            <person name="Sun W."/>
        </authorList>
    </citation>
    <scope>NUCLEOTIDE SEQUENCE [LARGE SCALE GENOMIC DNA]</scope>
    <source>
        <strain evidence="4">cv. Malutang</strain>
    </source>
</reference>
<gene>
    <name evidence="3" type="ORF">EZV62_026063</name>
</gene>
<dbReference type="Proteomes" id="UP000323000">
    <property type="component" value="Chromosome 13"/>
</dbReference>
<evidence type="ECO:0008006" key="5">
    <source>
        <dbReference type="Google" id="ProtNLM"/>
    </source>
</evidence>
<feature type="region of interest" description="Disordered" evidence="1">
    <location>
        <begin position="567"/>
        <end position="589"/>
    </location>
</feature>
<evidence type="ECO:0000313" key="4">
    <source>
        <dbReference type="Proteomes" id="UP000323000"/>
    </source>
</evidence>
<feature type="transmembrane region" description="Helical" evidence="2">
    <location>
        <begin position="106"/>
        <end position="131"/>
    </location>
</feature>